<proteinExistence type="inferred from homology"/>
<evidence type="ECO:0000256" key="2">
    <source>
        <dbReference type="ARBA" id="ARBA00023016"/>
    </source>
</evidence>
<evidence type="ECO:0000256" key="3">
    <source>
        <dbReference type="ARBA" id="ARBA00023125"/>
    </source>
</evidence>
<comment type="subcellular location">
    <subcellularLocation>
        <location evidence="1">Nucleus</location>
    </subcellularLocation>
</comment>
<gene>
    <name evidence="7" type="ORF">glysoja_049559</name>
</gene>
<dbReference type="Pfam" id="PF00447">
    <property type="entry name" value="HSF_DNA-bind"/>
    <property type="match status" value="1"/>
</dbReference>
<dbReference type="PANTHER" id="PTHR10015:SF298">
    <property type="entry name" value="HEAT STRESS TRANSCRIPTION FACTOR A-9"/>
    <property type="match status" value="1"/>
</dbReference>
<accession>A0A0B2QND7</accession>
<dbReference type="PRINTS" id="PR00056">
    <property type="entry name" value="HSFDOMAIN"/>
</dbReference>
<comment type="similarity">
    <text evidence="5">Belongs to the HSF family.</text>
</comment>
<protein>
    <submittedName>
        <fullName evidence="7">Heat stress transcription factor A-9</fullName>
    </submittedName>
</protein>
<dbReference type="InterPro" id="IPR000232">
    <property type="entry name" value="HSF_DNA-bd"/>
</dbReference>
<evidence type="ECO:0000259" key="6">
    <source>
        <dbReference type="SMART" id="SM00415"/>
    </source>
</evidence>
<organism evidence="7">
    <name type="scientific">Glycine soja</name>
    <name type="common">Wild soybean</name>
    <dbReference type="NCBI Taxonomy" id="3848"/>
    <lineage>
        <taxon>Eukaryota</taxon>
        <taxon>Viridiplantae</taxon>
        <taxon>Streptophyta</taxon>
        <taxon>Embryophyta</taxon>
        <taxon>Tracheophyta</taxon>
        <taxon>Spermatophyta</taxon>
        <taxon>Magnoliopsida</taxon>
        <taxon>eudicotyledons</taxon>
        <taxon>Gunneridae</taxon>
        <taxon>Pentapetalae</taxon>
        <taxon>rosids</taxon>
        <taxon>fabids</taxon>
        <taxon>Fabales</taxon>
        <taxon>Fabaceae</taxon>
        <taxon>Papilionoideae</taxon>
        <taxon>50 kb inversion clade</taxon>
        <taxon>NPAAA clade</taxon>
        <taxon>indigoferoid/millettioid clade</taxon>
        <taxon>Phaseoleae</taxon>
        <taxon>Glycine</taxon>
        <taxon>Glycine subgen. Soja</taxon>
    </lineage>
</organism>
<name>A0A0B2QND7_GLYSO</name>
<keyword evidence="2" id="KW-0346">Stress response</keyword>
<dbReference type="GO" id="GO:0000978">
    <property type="term" value="F:RNA polymerase II cis-regulatory region sequence-specific DNA binding"/>
    <property type="evidence" value="ECO:0007669"/>
    <property type="project" value="TreeGrafter"/>
</dbReference>
<dbReference type="AlphaFoldDB" id="A0A0B2QND7"/>
<dbReference type="Proteomes" id="UP000053555">
    <property type="component" value="Unassembled WGS sequence"/>
</dbReference>
<dbReference type="InterPro" id="IPR036388">
    <property type="entry name" value="WH-like_DNA-bd_sf"/>
</dbReference>
<dbReference type="GO" id="GO:0005634">
    <property type="term" value="C:nucleus"/>
    <property type="evidence" value="ECO:0007669"/>
    <property type="project" value="UniProtKB-SubCell"/>
</dbReference>
<dbReference type="Gene3D" id="1.10.10.10">
    <property type="entry name" value="Winged helix-like DNA-binding domain superfamily/Winged helix DNA-binding domain"/>
    <property type="match status" value="1"/>
</dbReference>
<keyword evidence="4" id="KW-0539">Nucleus</keyword>
<evidence type="ECO:0000256" key="5">
    <source>
        <dbReference type="RuleBase" id="RU004020"/>
    </source>
</evidence>
<dbReference type="GO" id="GO:0006357">
    <property type="term" value="P:regulation of transcription by RNA polymerase II"/>
    <property type="evidence" value="ECO:0007669"/>
    <property type="project" value="TreeGrafter"/>
</dbReference>
<evidence type="ECO:0000256" key="4">
    <source>
        <dbReference type="ARBA" id="ARBA00023242"/>
    </source>
</evidence>
<evidence type="ECO:0000256" key="1">
    <source>
        <dbReference type="ARBA" id="ARBA00004123"/>
    </source>
</evidence>
<dbReference type="SUPFAM" id="SSF46785">
    <property type="entry name" value="Winged helix' DNA-binding domain"/>
    <property type="match status" value="1"/>
</dbReference>
<dbReference type="PANTHER" id="PTHR10015">
    <property type="entry name" value="HEAT SHOCK TRANSCRIPTION FACTOR"/>
    <property type="match status" value="1"/>
</dbReference>
<dbReference type="InterPro" id="IPR036390">
    <property type="entry name" value="WH_DNA-bd_sf"/>
</dbReference>
<feature type="domain" description="HSF-type DNA-binding" evidence="6">
    <location>
        <begin position="65"/>
        <end position="147"/>
    </location>
</feature>
<dbReference type="GO" id="GO:0034605">
    <property type="term" value="P:cellular response to heat"/>
    <property type="evidence" value="ECO:0007669"/>
    <property type="project" value="TreeGrafter"/>
</dbReference>
<reference evidence="7" key="1">
    <citation type="submission" date="2014-07" db="EMBL/GenBank/DDBJ databases">
        <title>Identification of a novel salt tolerance gene in wild soybean by whole-genome sequencing.</title>
        <authorList>
            <person name="Lam H.-M."/>
            <person name="Qi X."/>
            <person name="Li M.-W."/>
            <person name="Liu X."/>
            <person name="Xie M."/>
            <person name="Ni M."/>
            <person name="Xu X."/>
        </authorList>
    </citation>
    <scope>NUCLEOTIDE SEQUENCE [LARGE SCALE GENOMIC DNA]</scope>
    <source>
        <tissue evidence="7">Root</tissue>
    </source>
</reference>
<evidence type="ECO:0000313" key="7">
    <source>
        <dbReference type="EMBL" id="KHN21689.1"/>
    </source>
</evidence>
<sequence length="388" mass="44724">MGGEEVARVKAELFNDRKSDCNDDEVLSESKDSGVATEKVTMRTKTHTVKEEMDDCAVNWSSSSSTSMFEMVEDPHTNPIVLWSQTCDSFVIWDSHEFSKTLLPKYFKHNNNFSSFGFRKVDLPGWKYINEGFQGGKKHLLKNIRRRSKCNKLHQGAFNMMKPDVDSEVEKLKKDQNILKVEILKLRQQQENSHVQLTNVQERIRCAEMKQFQMMYFLTRMARRPAFVEQLVHKIRRKREIDGNEMVKRPRLMGNPCHVPFPKTMETTPNFDYRHQQGHKQFATLQSELNVTEVNSSRMEHPTPSPLEDELGNSLQGLRAHGCSRARAQDASSSAYHVMSEKLMRENSIVDEELDVNDSNIYLELEDLITKPTDWSVGSASGLVEQTS</sequence>
<dbReference type="GO" id="GO:0003700">
    <property type="term" value="F:DNA-binding transcription factor activity"/>
    <property type="evidence" value="ECO:0007669"/>
    <property type="project" value="InterPro"/>
</dbReference>
<dbReference type="EMBL" id="KN657687">
    <property type="protein sequence ID" value="KHN21689.1"/>
    <property type="molecule type" value="Genomic_DNA"/>
</dbReference>
<dbReference type="SMART" id="SM00415">
    <property type="entry name" value="HSF"/>
    <property type="match status" value="1"/>
</dbReference>
<keyword evidence="3" id="KW-0238">DNA-binding</keyword>